<dbReference type="Proteomes" id="UP000184406">
    <property type="component" value="Unassembled WGS sequence"/>
</dbReference>
<proteinExistence type="predicted"/>
<evidence type="ECO:0000313" key="2">
    <source>
        <dbReference type="Proteomes" id="UP000184406"/>
    </source>
</evidence>
<gene>
    <name evidence="1" type="ORF">SAMN03080594_106166</name>
</gene>
<keyword evidence="2" id="KW-1185">Reference proteome</keyword>
<organism evidence="1 2">
    <name type="scientific">Arenibacter palladensis</name>
    <dbReference type="NCBI Taxonomy" id="237373"/>
    <lineage>
        <taxon>Bacteria</taxon>
        <taxon>Pseudomonadati</taxon>
        <taxon>Bacteroidota</taxon>
        <taxon>Flavobacteriia</taxon>
        <taxon>Flavobacteriales</taxon>
        <taxon>Flavobacteriaceae</taxon>
        <taxon>Arenibacter</taxon>
    </lineage>
</organism>
<sequence>MAGYFKLMKFPAYFFLPLFININTAVTRPTQTAPKTEIIIIPLLQFTNGKYCKIIGIYFRFSRLKYIQTEL</sequence>
<protein>
    <submittedName>
        <fullName evidence="1">Uncharacterized protein</fullName>
    </submittedName>
</protein>
<dbReference type="EMBL" id="FQUX01000006">
    <property type="protein sequence ID" value="SHF68334.1"/>
    <property type="molecule type" value="Genomic_DNA"/>
</dbReference>
<reference evidence="2" key="1">
    <citation type="submission" date="2016-11" db="EMBL/GenBank/DDBJ databases">
        <authorList>
            <person name="Varghese N."/>
            <person name="Submissions S."/>
        </authorList>
    </citation>
    <scope>NUCLEOTIDE SEQUENCE [LARGE SCALE GENOMIC DNA]</scope>
    <source>
        <strain evidence="2">DSM 17539</strain>
    </source>
</reference>
<dbReference type="AlphaFoldDB" id="A0A1M5DN75"/>
<evidence type="ECO:0000313" key="1">
    <source>
        <dbReference type="EMBL" id="SHF68334.1"/>
    </source>
</evidence>
<accession>A0A1M5DN75</accession>
<name>A0A1M5DN75_9FLAO</name>